<evidence type="ECO:0000313" key="3">
    <source>
        <dbReference type="Proteomes" id="UP000002007"/>
    </source>
</evidence>
<dbReference type="EMBL" id="CP000910">
    <property type="protein sequence ID" value="ABY25051.1"/>
    <property type="molecule type" value="Genomic_DNA"/>
</dbReference>
<dbReference type="eggNOG" id="COG1020">
    <property type="taxonomic scope" value="Bacteria"/>
</dbReference>
<evidence type="ECO:0000313" key="2">
    <source>
        <dbReference type="EMBL" id="ABY25051.1"/>
    </source>
</evidence>
<dbReference type="HOGENOM" id="CLU_2344640_0_0_11"/>
<dbReference type="STRING" id="288705.RSal33209_3340"/>
<feature type="domain" description="AMP-dependent synthetase/ligase" evidence="1">
    <location>
        <begin position="3"/>
        <end position="97"/>
    </location>
</feature>
<dbReference type="Proteomes" id="UP000002007">
    <property type="component" value="Chromosome"/>
</dbReference>
<dbReference type="InterPro" id="IPR000873">
    <property type="entry name" value="AMP-dep_synth/lig_dom"/>
</dbReference>
<dbReference type="AlphaFoldDB" id="A9WV30"/>
<accession>A9WV30</accession>
<proteinExistence type="predicted"/>
<organism evidence="2 3">
    <name type="scientific">Renibacterium salmoninarum (strain ATCC 33209 / DSM 20767 / JCM 11484 / NBRC 15589 / NCIMB 2235)</name>
    <dbReference type="NCBI Taxonomy" id="288705"/>
    <lineage>
        <taxon>Bacteria</taxon>
        <taxon>Bacillati</taxon>
        <taxon>Actinomycetota</taxon>
        <taxon>Actinomycetes</taxon>
        <taxon>Micrococcales</taxon>
        <taxon>Micrococcaceae</taxon>
        <taxon>Renibacterium</taxon>
    </lineage>
</organism>
<name>A9WV30_RENSM</name>
<keyword evidence="3" id="KW-1185">Reference proteome</keyword>
<dbReference type="Gene3D" id="3.40.50.980">
    <property type="match status" value="1"/>
</dbReference>
<gene>
    <name evidence="2" type="ordered locus">RSal33209_3340</name>
</gene>
<dbReference type="Pfam" id="PF00501">
    <property type="entry name" value="AMP-binding"/>
    <property type="match status" value="1"/>
</dbReference>
<dbReference type="SUPFAM" id="SSF56801">
    <property type="entry name" value="Acetyl-CoA synthetase-like"/>
    <property type="match status" value="1"/>
</dbReference>
<dbReference type="KEGG" id="rsa:RSal33209_3340"/>
<evidence type="ECO:0000259" key="1">
    <source>
        <dbReference type="Pfam" id="PF00501"/>
    </source>
</evidence>
<protein>
    <submittedName>
        <fullName evidence="2">Peptide synthetase</fullName>
    </submittedName>
</protein>
<reference evidence="3" key="1">
    <citation type="journal article" date="2008" name="J. Bacteriol.">
        <title>Genome sequence of the fish pathogen Renibacterium salmoninarum suggests reductive evolution away from an environmental Arthrobacter ancestor.</title>
        <authorList>
            <person name="Wiens G.D."/>
            <person name="Rockey D.D."/>
            <person name="Wu Z."/>
            <person name="Chang J."/>
            <person name="Levy R."/>
            <person name="Crane S."/>
            <person name="Chen D.S."/>
            <person name="Capri G.R."/>
            <person name="Burnett J.R."/>
            <person name="Sudheesh P.S."/>
            <person name="Schipma M.J."/>
            <person name="Burd H."/>
            <person name="Bhattacharyya A."/>
            <person name="Rhodes L.D."/>
            <person name="Kaul R."/>
            <person name="Strom M.S."/>
        </authorList>
    </citation>
    <scope>NUCLEOTIDE SEQUENCE [LARGE SCALE GENOMIC DNA]</scope>
    <source>
        <strain evidence="3">ATCC 33209 / DSM 20767 / JCM 11484 / NBRC 15589 / NCIMB 2235</strain>
    </source>
</reference>
<sequence>MFAAPFMAGRTVIASQQLQLDPVQFGQRIDAEGVTVLQVVPSYLDAMLDAWEHHQAEPSLELLKYLSVTGEACLPKQVNRWLTLRPQVLVVNAYGPT</sequence>